<feature type="domain" description="ATP-grasp" evidence="2">
    <location>
        <begin position="28"/>
        <end position="282"/>
    </location>
</feature>
<dbReference type="Gene3D" id="2.40.70.10">
    <property type="entry name" value="Acid Proteases"/>
    <property type="match status" value="1"/>
</dbReference>
<dbReference type="GO" id="GO:0005524">
    <property type="term" value="F:ATP binding"/>
    <property type="evidence" value="ECO:0007669"/>
    <property type="project" value="UniProtKB-UniRule"/>
</dbReference>
<dbReference type="GO" id="GO:0046872">
    <property type="term" value="F:metal ion binding"/>
    <property type="evidence" value="ECO:0007669"/>
    <property type="project" value="InterPro"/>
</dbReference>
<dbReference type="InterPro" id="IPR011761">
    <property type="entry name" value="ATP-grasp"/>
</dbReference>
<accession>A0A1G2APF7</accession>
<dbReference type="PANTHER" id="PTHR21621:SF0">
    <property type="entry name" value="BETA-CITRYLGLUTAMATE SYNTHASE B-RELATED"/>
    <property type="match status" value="1"/>
</dbReference>
<name>A0A1G2APF7_9BACT</name>
<dbReference type="InterPro" id="IPR021109">
    <property type="entry name" value="Peptidase_aspartic_dom_sf"/>
</dbReference>
<dbReference type="GO" id="GO:0018169">
    <property type="term" value="F:ribosomal S6-glutamic acid ligase activity"/>
    <property type="evidence" value="ECO:0007669"/>
    <property type="project" value="TreeGrafter"/>
</dbReference>
<dbReference type="Gene3D" id="3.30.470.20">
    <property type="entry name" value="ATP-grasp fold, B domain"/>
    <property type="match status" value="1"/>
</dbReference>
<evidence type="ECO:0000256" key="1">
    <source>
        <dbReference type="PROSITE-ProRule" id="PRU00409"/>
    </source>
</evidence>
<dbReference type="SUPFAM" id="SSF50630">
    <property type="entry name" value="Acid proteases"/>
    <property type="match status" value="1"/>
</dbReference>
<dbReference type="Pfam" id="PF14397">
    <property type="entry name" value="ATPgrasp_ST"/>
    <property type="match status" value="1"/>
</dbReference>
<dbReference type="InterPro" id="IPR039523">
    <property type="entry name" value="RimK-rel_E_lig_ATP-grasp"/>
</dbReference>
<evidence type="ECO:0000259" key="2">
    <source>
        <dbReference type="PROSITE" id="PS50975"/>
    </source>
</evidence>
<keyword evidence="1" id="KW-0547">Nucleotide-binding</keyword>
<reference evidence="3 4" key="1">
    <citation type="journal article" date="2016" name="Nat. Commun.">
        <title>Thousands of microbial genomes shed light on interconnected biogeochemical processes in an aquifer system.</title>
        <authorList>
            <person name="Anantharaman K."/>
            <person name="Brown C.T."/>
            <person name="Hug L.A."/>
            <person name="Sharon I."/>
            <person name="Castelle C.J."/>
            <person name="Probst A.J."/>
            <person name="Thomas B.C."/>
            <person name="Singh A."/>
            <person name="Wilkins M.J."/>
            <person name="Karaoz U."/>
            <person name="Brodie E.L."/>
            <person name="Williams K.H."/>
            <person name="Hubbard S.S."/>
            <person name="Banfield J.F."/>
        </authorList>
    </citation>
    <scope>NUCLEOTIDE SEQUENCE [LARGE SCALE GENOMIC DNA]</scope>
</reference>
<sequence length="454" mass="50591">MNKRNLLYLRPANKKRYVRIADNKLATKQLLHNAEISSPELFVVITHRRELINFQWDNLPASFVLKPNLGFGGSGILISYGKKKNGNWVGQNSTEISQKDLIDHCSNILDGNFSISNVPDMAFFEERIQLDSFMKPYTFKGIPDIRVIVYNHVPIMAMLRLPTRRSGGKANLHQGSVGVGIDIANGITTHAIVKGVFLEKIIDVHPDTRAPLRGIRLPNWKSILIMAVKTAMMSNLGYCGVDIALGKTGPTVLEVNARPGLSIQNANRASLDDRLKRIRGLKITTPERGVKIAQDLFGGEIEHEIEGLSGKQIIGLAEKIHLFGKGKIERDVEVKIDTGADLTSLDTTLAEELGFAEIVKIFHDLEETGKLTTMSKEEIRKLHKDIVDVKTITSSHGETKRLLIPITFYLAGIKMVTKASIIDRKNLAYQMIIGNQDLKNFLVDTTKSLLRKQS</sequence>
<dbReference type="STRING" id="1798540.A3B74_03260"/>
<dbReference type="AlphaFoldDB" id="A0A1G2APF7"/>
<dbReference type="GO" id="GO:0005737">
    <property type="term" value="C:cytoplasm"/>
    <property type="evidence" value="ECO:0007669"/>
    <property type="project" value="TreeGrafter"/>
</dbReference>
<organism evidence="3 4">
    <name type="scientific">Candidatus Kerfeldbacteria bacterium RIFCSPHIGHO2_02_FULL_42_14</name>
    <dbReference type="NCBI Taxonomy" id="1798540"/>
    <lineage>
        <taxon>Bacteria</taxon>
        <taxon>Candidatus Kerfeldiibacteriota</taxon>
    </lineage>
</organism>
<protein>
    <recommendedName>
        <fullName evidence="2">ATP-grasp domain-containing protein</fullName>
    </recommendedName>
</protein>
<comment type="caution">
    <text evidence="3">The sequence shown here is derived from an EMBL/GenBank/DDBJ whole genome shotgun (WGS) entry which is preliminary data.</text>
</comment>
<dbReference type="Proteomes" id="UP000177165">
    <property type="component" value="Unassembled WGS sequence"/>
</dbReference>
<dbReference type="GO" id="GO:0009432">
    <property type="term" value="P:SOS response"/>
    <property type="evidence" value="ECO:0007669"/>
    <property type="project" value="TreeGrafter"/>
</dbReference>
<dbReference type="PROSITE" id="PS50975">
    <property type="entry name" value="ATP_GRASP"/>
    <property type="match status" value="1"/>
</dbReference>
<dbReference type="SUPFAM" id="SSF56059">
    <property type="entry name" value="Glutathione synthetase ATP-binding domain-like"/>
    <property type="match status" value="1"/>
</dbReference>
<dbReference type="PANTHER" id="PTHR21621">
    <property type="entry name" value="RIBOSOMAL PROTEIN S6 MODIFICATION PROTEIN"/>
    <property type="match status" value="1"/>
</dbReference>
<proteinExistence type="predicted"/>
<evidence type="ECO:0000313" key="3">
    <source>
        <dbReference type="EMBL" id="OGY78782.1"/>
    </source>
</evidence>
<evidence type="ECO:0000313" key="4">
    <source>
        <dbReference type="Proteomes" id="UP000177165"/>
    </source>
</evidence>
<keyword evidence="1" id="KW-0067">ATP-binding</keyword>
<gene>
    <name evidence="3" type="ORF">A3B74_03260</name>
</gene>
<dbReference type="EMBL" id="MHKB01000012">
    <property type="protein sequence ID" value="OGY78782.1"/>
    <property type="molecule type" value="Genomic_DNA"/>
</dbReference>